<dbReference type="EMBL" id="JACRTI010000009">
    <property type="protein sequence ID" value="MBC8601256.1"/>
    <property type="molecule type" value="Genomic_DNA"/>
</dbReference>
<keyword evidence="4" id="KW-1185">Reference proteome</keyword>
<accession>A0A3D8HGU9</accession>
<dbReference type="EMBL" id="QREV01000009">
    <property type="protein sequence ID" value="RDU50123.1"/>
    <property type="molecule type" value="Genomic_DNA"/>
</dbReference>
<reference evidence="1 4" key="2">
    <citation type="submission" date="2020-08" db="EMBL/GenBank/DDBJ databases">
        <title>Genome public.</title>
        <authorList>
            <person name="Liu C."/>
            <person name="Sun Q."/>
        </authorList>
    </citation>
    <scope>NUCLEOTIDE SEQUENCE [LARGE SCALE GENOMIC DNA]</scope>
    <source>
        <strain evidence="1 4">426_9</strain>
    </source>
</reference>
<dbReference type="Proteomes" id="UP000256321">
    <property type="component" value="Unassembled WGS sequence"/>
</dbReference>
<name>A0A3D8HGU9_9BACT</name>
<evidence type="ECO:0000313" key="2">
    <source>
        <dbReference type="EMBL" id="RDU50123.1"/>
    </source>
</evidence>
<evidence type="ECO:0000313" key="4">
    <source>
        <dbReference type="Proteomes" id="UP000629596"/>
    </source>
</evidence>
<dbReference type="AlphaFoldDB" id="A0A3D8HGU9"/>
<evidence type="ECO:0000313" key="1">
    <source>
        <dbReference type="EMBL" id="MBC8601256.1"/>
    </source>
</evidence>
<evidence type="ECO:0000313" key="3">
    <source>
        <dbReference type="Proteomes" id="UP000256321"/>
    </source>
</evidence>
<proteinExistence type="predicted"/>
<reference evidence="2 3" key="1">
    <citation type="submission" date="2018-07" db="EMBL/GenBank/DDBJ databases">
        <title>Parabacteroides acidifaciens nov. sp., isolated from human feces.</title>
        <authorList>
            <person name="Wang Y.J."/>
        </authorList>
    </citation>
    <scope>NUCLEOTIDE SEQUENCE [LARGE SCALE GENOMIC DNA]</scope>
    <source>
        <strain evidence="2 3">426-9</strain>
    </source>
</reference>
<protein>
    <submittedName>
        <fullName evidence="2">Uncharacterized protein</fullName>
    </submittedName>
</protein>
<dbReference type="RefSeq" id="WP_115498742.1">
    <property type="nucleotide sequence ID" value="NZ_JACRTI010000009.1"/>
</dbReference>
<gene>
    <name evidence="2" type="ORF">DWU89_06050</name>
    <name evidence="1" type="ORF">H8784_05915</name>
</gene>
<comment type="caution">
    <text evidence="2">The sequence shown here is derived from an EMBL/GenBank/DDBJ whole genome shotgun (WGS) entry which is preliminary data.</text>
</comment>
<dbReference type="Proteomes" id="UP000629596">
    <property type="component" value="Unassembled WGS sequence"/>
</dbReference>
<organism evidence="2 3">
    <name type="scientific">Parabacteroides acidifaciens</name>
    <dbReference type="NCBI Taxonomy" id="2290935"/>
    <lineage>
        <taxon>Bacteria</taxon>
        <taxon>Pseudomonadati</taxon>
        <taxon>Bacteroidota</taxon>
        <taxon>Bacteroidia</taxon>
        <taxon>Bacteroidales</taxon>
        <taxon>Tannerellaceae</taxon>
        <taxon>Parabacteroides</taxon>
    </lineage>
</organism>
<sequence length="100" mass="11982">MNTMNLQGEQLELFNQIARLDNESFVKVKKYVKRIIHNRHHVKEERAILDDIDIVTDEKIENAMKPLTHEEKVRRLIEAENDPVYYTHEEVKKAALEWLK</sequence>